<evidence type="ECO:0000313" key="2">
    <source>
        <dbReference type="EMBL" id="KPV53261.1"/>
    </source>
</evidence>
<dbReference type="Proteomes" id="UP000050509">
    <property type="component" value="Unassembled WGS sequence"/>
</dbReference>
<name>A0A0N8PSP0_9CHLR</name>
<keyword evidence="1" id="KW-0175">Coiled coil</keyword>
<evidence type="ECO:0000313" key="3">
    <source>
        <dbReference type="Proteomes" id="UP000050509"/>
    </source>
</evidence>
<keyword evidence="3" id="KW-1185">Reference proteome</keyword>
<sequence>MARATITVDVTLEHITCANCGMVFAFSGDLIDKRRRDHQSFSCPSGHNNYFPGESDVEKLKRELKEANLAIKRAEYRAQSAQLEREEARQQLSATRGQMTKLKKRIANGVCPCCHRTFVNMQKHMETKHPEYATQETTE</sequence>
<dbReference type="AlphaFoldDB" id="A0A0N8PSP0"/>
<evidence type="ECO:0000256" key="1">
    <source>
        <dbReference type="SAM" id="Coils"/>
    </source>
</evidence>
<protein>
    <submittedName>
        <fullName evidence="2">Uncharacterized protein</fullName>
    </submittedName>
</protein>
<gene>
    <name evidence="2" type="ORF">SE17_10690</name>
</gene>
<reference evidence="2 3" key="1">
    <citation type="submission" date="2015-09" db="EMBL/GenBank/DDBJ databases">
        <title>Draft genome sequence of Kouleothrix aurantiaca JCM 19913.</title>
        <authorList>
            <person name="Hemp J."/>
        </authorList>
    </citation>
    <scope>NUCLEOTIDE SEQUENCE [LARGE SCALE GENOMIC DNA]</scope>
    <source>
        <strain evidence="2 3">COM-B</strain>
    </source>
</reference>
<accession>A0A0N8PSP0</accession>
<dbReference type="EMBL" id="LJCR01000300">
    <property type="protein sequence ID" value="KPV53261.1"/>
    <property type="molecule type" value="Genomic_DNA"/>
</dbReference>
<feature type="coiled-coil region" evidence="1">
    <location>
        <begin position="57"/>
        <end position="105"/>
    </location>
</feature>
<proteinExistence type="predicted"/>
<comment type="caution">
    <text evidence="2">The sequence shown here is derived from an EMBL/GenBank/DDBJ whole genome shotgun (WGS) entry which is preliminary data.</text>
</comment>
<organism evidence="2 3">
    <name type="scientific">Kouleothrix aurantiaca</name>
    <dbReference type="NCBI Taxonomy" id="186479"/>
    <lineage>
        <taxon>Bacteria</taxon>
        <taxon>Bacillati</taxon>
        <taxon>Chloroflexota</taxon>
        <taxon>Chloroflexia</taxon>
        <taxon>Chloroflexales</taxon>
        <taxon>Roseiflexineae</taxon>
        <taxon>Roseiflexaceae</taxon>
        <taxon>Kouleothrix</taxon>
    </lineage>
</organism>